<comment type="cofactor">
    <cofactor evidence="1">
        <name>a divalent metal cation</name>
        <dbReference type="ChEBI" id="CHEBI:60240"/>
    </cofactor>
</comment>
<proteinExistence type="inferred from homology"/>
<evidence type="ECO:0000256" key="4">
    <source>
        <dbReference type="ARBA" id="ARBA00022722"/>
    </source>
</evidence>
<sequence length="320" mass="35833">FFSKETALQCFSKPTVHYFIIWHRDFRLTRQSVALLIRLIRSPRDHGWGQELEVLAFLYSLAHGLSLSVVACAFGMPKSTMHRVIQKVAGEIKAKMGQIFHVVSAGWDKVQCLAGSLALWTDATSGDYLNYKLFYSIQLQAVCDATGRFLDIFVGYPGSDYDAKVLRNSPIYTQALYPPSGFCLLADGGYPCLETPIAIIIPYKMPLHGRVQERYNCHHSRAHSVVERASGVMKARWRASFFFKALEVSLAFAPDIVACCAFLNNLCLTTNDRVELEENVIPDGEVLGQQHPPGGQETSGRHTRDRMADPIMLIRLTTSN</sequence>
<evidence type="ECO:0000256" key="7">
    <source>
        <dbReference type="ARBA" id="ARBA00023242"/>
    </source>
</evidence>
<protein>
    <recommendedName>
        <fullName evidence="9">DDE Tnp4 domain-containing protein</fullName>
    </recommendedName>
</protein>
<dbReference type="AlphaFoldDB" id="A0A3Q1ETY1"/>
<evidence type="ECO:0000313" key="10">
    <source>
        <dbReference type="Ensembl" id="ENSAPOP00000007504.1"/>
    </source>
</evidence>
<evidence type="ECO:0000256" key="1">
    <source>
        <dbReference type="ARBA" id="ARBA00001968"/>
    </source>
</evidence>
<dbReference type="Pfam" id="PF13359">
    <property type="entry name" value="DDE_Tnp_4"/>
    <property type="match status" value="1"/>
</dbReference>
<dbReference type="GeneTree" id="ENSGT00940000164797"/>
<dbReference type="InParanoid" id="A0A3Q1ETY1"/>
<dbReference type="PANTHER" id="PTHR22930:SF206">
    <property type="entry name" value="NUCLEASE HARBI1"/>
    <property type="match status" value="1"/>
</dbReference>
<keyword evidence="7" id="KW-0539">Nucleus</keyword>
<keyword evidence="11" id="KW-1185">Reference proteome</keyword>
<comment type="similarity">
    <text evidence="3">Belongs to the HARBI1 family.</text>
</comment>
<keyword evidence="4" id="KW-0540">Nuclease</keyword>
<dbReference type="InterPro" id="IPR045249">
    <property type="entry name" value="HARBI1-like"/>
</dbReference>
<dbReference type="GO" id="GO:0005634">
    <property type="term" value="C:nucleus"/>
    <property type="evidence" value="ECO:0007669"/>
    <property type="project" value="UniProtKB-SubCell"/>
</dbReference>
<dbReference type="GO" id="GO:0016787">
    <property type="term" value="F:hydrolase activity"/>
    <property type="evidence" value="ECO:0007669"/>
    <property type="project" value="UniProtKB-KW"/>
</dbReference>
<dbReference type="STRING" id="80966.ENSAPOP00000007504"/>
<name>A0A3Q1ETY1_9TELE</name>
<dbReference type="GO" id="GO:0046872">
    <property type="term" value="F:metal ion binding"/>
    <property type="evidence" value="ECO:0007669"/>
    <property type="project" value="UniProtKB-KW"/>
</dbReference>
<evidence type="ECO:0000256" key="6">
    <source>
        <dbReference type="ARBA" id="ARBA00022801"/>
    </source>
</evidence>
<dbReference type="InterPro" id="IPR027806">
    <property type="entry name" value="HARBI1_dom"/>
</dbReference>
<evidence type="ECO:0000313" key="11">
    <source>
        <dbReference type="Proteomes" id="UP000257200"/>
    </source>
</evidence>
<keyword evidence="5" id="KW-0479">Metal-binding</keyword>
<organism evidence="10 11">
    <name type="scientific">Acanthochromis polyacanthus</name>
    <name type="common">spiny chromis</name>
    <dbReference type="NCBI Taxonomy" id="80966"/>
    <lineage>
        <taxon>Eukaryota</taxon>
        <taxon>Metazoa</taxon>
        <taxon>Chordata</taxon>
        <taxon>Craniata</taxon>
        <taxon>Vertebrata</taxon>
        <taxon>Euteleostomi</taxon>
        <taxon>Actinopterygii</taxon>
        <taxon>Neopterygii</taxon>
        <taxon>Teleostei</taxon>
        <taxon>Neoteleostei</taxon>
        <taxon>Acanthomorphata</taxon>
        <taxon>Ovalentaria</taxon>
        <taxon>Pomacentridae</taxon>
        <taxon>Acanthochromis</taxon>
    </lineage>
</organism>
<evidence type="ECO:0000256" key="3">
    <source>
        <dbReference type="ARBA" id="ARBA00006958"/>
    </source>
</evidence>
<evidence type="ECO:0000256" key="5">
    <source>
        <dbReference type="ARBA" id="ARBA00022723"/>
    </source>
</evidence>
<reference evidence="10" key="2">
    <citation type="submission" date="2025-09" db="UniProtKB">
        <authorList>
            <consortium name="Ensembl"/>
        </authorList>
    </citation>
    <scope>IDENTIFICATION</scope>
</reference>
<dbReference type="Proteomes" id="UP000257200">
    <property type="component" value="Unplaced"/>
</dbReference>
<comment type="subcellular location">
    <subcellularLocation>
        <location evidence="2">Nucleus</location>
    </subcellularLocation>
</comment>
<dbReference type="PANTHER" id="PTHR22930">
    <property type="match status" value="1"/>
</dbReference>
<evidence type="ECO:0000256" key="2">
    <source>
        <dbReference type="ARBA" id="ARBA00004123"/>
    </source>
</evidence>
<reference evidence="10" key="1">
    <citation type="submission" date="2025-08" db="UniProtKB">
        <authorList>
            <consortium name="Ensembl"/>
        </authorList>
    </citation>
    <scope>IDENTIFICATION</scope>
</reference>
<feature type="domain" description="DDE Tnp4" evidence="9">
    <location>
        <begin position="125"/>
        <end position="265"/>
    </location>
</feature>
<evidence type="ECO:0000256" key="8">
    <source>
        <dbReference type="SAM" id="MobiDB-lite"/>
    </source>
</evidence>
<accession>A0A3Q1ETY1</accession>
<feature type="region of interest" description="Disordered" evidence="8">
    <location>
        <begin position="283"/>
        <end position="304"/>
    </location>
</feature>
<keyword evidence="6" id="KW-0378">Hydrolase</keyword>
<dbReference type="GO" id="GO:0004518">
    <property type="term" value="F:nuclease activity"/>
    <property type="evidence" value="ECO:0007669"/>
    <property type="project" value="UniProtKB-KW"/>
</dbReference>
<evidence type="ECO:0000259" key="9">
    <source>
        <dbReference type="Pfam" id="PF13359"/>
    </source>
</evidence>
<dbReference type="Ensembl" id="ENSAPOT00000004816.1">
    <property type="protein sequence ID" value="ENSAPOP00000007504.1"/>
    <property type="gene ID" value="ENSAPOG00000009509.1"/>
</dbReference>